<dbReference type="EMBL" id="PKMF04000492">
    <property type="protein sequence ID" value="KAK7828871.1"/>
    <property type="molecule type" value="Genomic_DNA"/>
</dbReference>
<keyword evidence="6" id="KW-1185">Reference proteome</keyword>
<evidence type="ECO:0000256" key="4">
    <source>
        <dbReference type="ARBA" id="ARBA00023242"/>
    </source>
</evidence>
<evidence type="ECO:0000313" key="6">
    <source>
        <dbReference type="Proteomes" id="UP000237347"/>
    </source>
</evidence>
<evidence type="ECO:0000313" key="5">
    <source>
        <dbReference type="EMBL" id="KAK7828871.1"/>
    </source>
</evidence>
<keyword evidence="2" id="KW-0227">DNA damage</keyword>
<dbReference type="InterPro" id="IPR039776">
    <property type="entry name" value="Pds5"/>
</dbReference>
<proteinExistence type="predicted"/>
<dbReference type="GO" id="GO:0000785">
    <property type="term" value="C:chromatin"/>
    <property type="evidence" value="ECO:0007669"/>
    <property type="project" value="TreeGrafter"/>
</dbReference>
<evidence type="ECO:0000256" key="2">
    <source>
        <dbReference type="ARBA" id="ARBA00022763"/>
    </source>
</evidence>
<protein>
    <submittedName>
        <fullName evidence="5">Uncharacterized protein</fullName>
    </submittedName>
</protein>
<comment type="subcellular location">
    <subcellularLocation>
        <location evidence="1">Nucleus</location>
    </subcellularLocation>
</comment>
<comment type="caution">
    <text evidence="5">The sequence shown here is derived from an EMBL/GenBank/DDBJ whole genome shotgun (WGS) entry which is preliminary data.</text>
</comment>
<dbReference type="Proteomes" id="UP000237347">
    <property type="component" value="Unassembled WGS sequence"/>
</dbReference>
<accession>A0AAW0JRJ4</accession>
<reference evidence="5 6" key="1">
    <citation type="journal article" date="2018" name="Sci. Data">
        <title>The draft genome sequence of cork oak.</title>
        <authorList>
            <person name="Ramos A.M."/>
            <person name="Usie A."/>
            <person name="Barbosa P."/>
            <person name="Barros P.M."/>
            <person name="Capote T."/>
            <person name="Chaves I."/>
            <person name="Simoes F."/>
            <person name="Abreu I."/>
            <person name="Carrasquinho I."/>
            <person name="Faro C."/>
            <person name="Guimaraes J.B."/>
            <person name="Mendonca D."/>
            <person name="Nobrega F."/>
            <person name="Rodrigues L."/>
            <person name="Saibo N.J.M."/>
            <person name="Varela M.C."/>
            <person name="Egas C."/>
            <person name="Matos J."/>
            <person name="Miguel C.M."/>
            <person name="Oliveira M.M."/>
            <person name="Ricardo C.P."/>
            <person name="Goncalves S."/>
        </authorList>
    </citation>
    <scope>NUCLEOTIDE SEQUENCE [LARGE SCALE GENOMIC DNA]</scope>
    <source>
        <strain evidence="6">cv. HL8</strain>
    </source>
</reference>
<sequence length="89" mass="10077">MTSFDRELEKQLKDKEFEKQLKEDGNRLLNLPSSIDDLLTLLDKVENLLAYVEQEPLKSIHAKMDVKVSVVSCITEITRITAPDAPYGG</sequence>
<dbReference type="GO" id="GO:0005634">
    <property type="term" value="C:nucleus"/>
    <property type="evidence" value="ECO:0007669"/>
    <property type="project" value="UniProtKB-SubCell"/>
</dbReference>
<evidence type="ECO:0000256" key="3">
    <source>
        <dbReference type="ARBA" id="ARBA00023204"/>
    </source>
</evidence>
<evidence type="ECO:0000256" key="1">
    <source>
        <dbReference type="ARBA" id="ARBA00004123"/>
    </source>
</evidence>
<dbReference type="GO" id="GO:0007064">
    <property type="term" value="P:mitotic sister chromatid cohesion"/>
    <property type="evidence" value="ECO:0007669"/>
    <property type="project" value="InterPro"/>
</dbReference>
<gene>
    <name evidence="5" type="ORF">CFP56_029865</name>
</gene>
<keyword evidence="4" id="KW-0539">Nucleus</keyword>
<dbReference type="AlphaFoldDB" id="A0AAW0JRJ4"/>
<dbReference type="PANTHER" id="PTHR12663:SF69">
    <property type="entry name" value="SISTER CHROMATID COHESION PROTEIN PDS5 HOMOLOG E"/>
    <property type="match status" value="1"/>
</dbReference>
<name>A0AAW0JRJ4_QUESU</name>
<dbReference type="PANTHER" id="PTHR12663">
    <property type="entry name" value="ANDROGEN INDUCED INHIBITOR OF PROLIFERATION AS3 / PDS5-RELATED"/>
    <property type="match status" value="1"/>
</dbReference>
<dbReference type="GO" id="GO:0006281">
    <property type="term" value="P:DNA repair"/>
    <property type="evidence" value="ECO:0007669"/>
    <property type="project" value="UniProtKB-KW"/>
</dbReference>
<organism evidence="5 6">
    <name type="scientific">Quercus suber</name>
    <name type="common">Cork oak</name>
    <dbReference type="NCBI Taxonomy" id="58331"/>
    <lineage>
        <taxon>Eukaryota</taxon>
        <taxon>Viridiplantae</taxon>
        <taxon>Streptophyta</taxon>
        <taxon>Embryophyta</taxon>
        <taxon>Tracheophyta</taxon>
        <taxon>Spermatophyta</taxon>
        <taxon>Magnoliopsida</taxon>
        <taxon>eudicotyledons</taxon>
        <taxon>Gunneridae</taxon>
        <taxon>Pentapetalae</taxon>
        <taxon>rosids</taxon>
        <taxon>fabids</taxon>
        <taxon>Fagales</taxon>
        <taxon>Fagaceae</taxon>
        <taxon>Quercus</taxon>
    </lineage>
</organism>
<keyword evidence="3" id="KW-0234">DNA repair</keyword>